<comment type="caution">
    <text evidence="1">The sequence shown here is derived from an EMBL/GenBank/DDBJ whole genome shotgun (WGS) entry which is preliminary data.</text>
</comment>
<dbReference type="PANTHER" id="PTHR35370">
    <property type="entry name" value="CYTOPLASMIC PROTEIN-RELATED-RELATED"/>
    <property type="match status" value="1"/>
</dbReference>
<evidence type="ECO:0000313" key="2">
    <source>
        <dbReference type="Proteomes" id="UP000449678"/>
    </source>
</evidence>
<dbReference type="EMBL" id="WWCO01000006">
    <property type="protein sequence ID" value="MYM34970.1"/>
    <property type="molecule type" value="Genomic_DNA"/>
</dbReference>
<name>A0ABW9V5Z6_9BURK</name>
<protein>
    <submittedName>
        <fullName evidence="1">Type VI secretion system baseplate subunit TssF</fullName>
    </submittedName>
</protein>
<proteinExistence type="predicted"/>
<dbReference type="Proteomes" id="UP000449678">
    <property type="component" value="Unassembled WGS sequence"/>
</dbReference>
<dbReference type="InterPro" id="IPR010272">
    <property type="entry name" value="T6SS_TssF"/>
</dbReference>
<evidence type="ECO:0000313" key="1">
    <source>
        <dbReference type="EMBL" id="MYM34970.1"/>
    </source>
</evidence>
<keyword evidence="2" id="KW-1185">Reference proteome</keyword>
<dbReference type="NCBIfam" id="TIGR03359">
    <property type="entry name" value="VI_chp_6"/>
    <property type="match status" value="1"/>
</dbReference>
<sequence length="626" mass="68349">MNPKLLHYYESELLHLRDMGGEFARDFPKIAGRLGLESQACADPYVERLLEGFSFLAARVQLKVDAEFPRFTNHLLELVYPQYLAPTPAMAVVQLQPDMGEGSLAQGFTVARGSALHGMLGKGDQTACEFRTAHDVTLWPVELAEARYFACGNQLNGIELGRLGGVKAALRLRLRAGAGLSFAELALDKLPVHLRGGDMLPARLLEQLLAQAAGVVAMPATAGQAAPPWHEFVPVRQLRAMGAGDDEALLPAGPRSFQGYRLLQEYFALPQRFMFVDIGGIGPAVRRCADAELDIVVLFKRLEPSLEALVSAANIGLYCTPAINLFPKRGDRVHLSDQQSDYHVVPDRTRPMDYEIYQILQVTGYGSGAEAVQTFQSFYRANDLRAGAPGAYYQVRRDTRLLSERQRRQGPRSSYIGSEIFLSLVDAAEAPHRSGLRQLGVDTLCTNRDLVLSMPLGSGKTDFTVGAGAPVSAVRCVAGPTMPAPSHAEGETAWRLVSHLSLNYLSLMDQDREAGASALRDLLRLYCGSADAAAHKQVEGVRSVHAEAIVRRLPLPGPITYGRGLQVVVTLDEQAFEGSGVFVLGMVLEQFFAKYVSLNSFTETLIKTERGVVMAWPARVGRCEIL</sequence>
<dbReference type="PIRSF" id="PIRSF028304">
    <property type="entry name" value="UCP028304"/>
    <property type="match status" value="1"/>
</dbReference>
<dbReference type="RefSeq" id="WP_160990347.1">
    <property type="nucleotide sequence ID" value="NZ_WWCO01000006.1"/>
</dbReference>
<accession>A0ABW9V5Z6</accession>
<reference evidence="1 2" key="1">
    <citation type="submission" date="2019-12" db="EMBL/GenBank/DDBJ databases">
        <title>Novel species isolated from a subtropical stream in China.</title>
        <authorList>
            <person name="Lu H."/>
        </authorList>
    </citation>
    <scope>NUCLEOTIDE SEQUENCE [LARGE SCALE GENOMIC DNA]</scope>
    <source>
        <strain evidence="1 2">FT94W</strain>
    </source>
</reference>
<dbReference type="Pfam" id="PF05947">
    <property type="entry name" value="T6SS_TssF"/>
    <property type="match status" value="1"/>
</dbReference>
<dbReference type="PANTHER" id="PTHR35370:SF1">
    <property type="entry name" value="TYPE VI SECRETION SYSTEM COMPONENT TSSF1"/>
    <property type="match status" value="1"/>
</dbReference>
<organism evidence="1 2">
    <name type="scientific">Duganella lactea</name>
    <dbReference type="NCBI Taxonomy" id="2692173"/>
    <lineage>
        <taxon>Bacteria</taxon>
        <taxon>Pseudomonadati</taxon>
        <taxon>Pseudomonadota</taxon>
        <taxon>Betaproteobacteria</taxon>
        <taxon>Burkholderiales</taxon>
        <taxon>Oxalobacteraceae</taxon>
        <taxon>Telluria group</taxon>
        <taxon>Duganella</taxon>
    </lineage>
</organism>
<gene>
    <name evidence="1" type="primary">tssF</name>
    <name evidence="1" type="ORF">GTP38_11550</name>
</gene>